<comment type="caution">
    <text evidence="2">The sequence shown here is derived from an EMBL/GenBank/DDBJ whole genome shotgun (WGS) entry which is preliminary data.</text>
</comment>
<dbReference type="AlphaFoldDB" id="A0AAI9UNZ5"/>
<feature type="compositionally biased region" description="Acidic residues" evidence="1">
    <location>
        <begin position="97"/>
        <end position="117"/>
    </location>
</feature>
<evidence type="ECO:0000313" key="2">
    <source>
        <dbReference type="EMBL" id="KAK1460656.1"/>
    </source>
</evidence>
<protein>
    <submittedName>
        <fullName evidence="2">Uncharacterized protein</fullName>
    </submittedName>
</protein>
<accession>A0AAI9UNZ5</accession>
<name>A0AAI9UNZ5_9PEZI</name>
<feature type="compositionally biased region" description="Basic residues" evidence="1">
    <location>
        <begin position="77"/>
        <end position="92"/>
    </location>
</feature>
<feature type="region of interest" description="Disordered" evidence="1">
    <location>
        <begin position="63"/>
        <end position="167"/>
    </location>
</feature>
<sequence>MDLPLGSSRDAIFIVGVVTIGCVAAQRVNEVGQAWMRHKAEVDAISMVRNLARLDLGNGTKAIEETGAEQSSLPLSRPKKKRQRRATRRRIHYKEDTDGDISSDEGEDDDDDEDDDQSTVTEAMTDDGISLSSLASGEEYTAEELADAQNQLNGQKSYALVPTRTRK</sequence>
<evidence type="ECO:0000313" key="3">
    <source>
        <dbReference type="Proteomes" id="UP001239213"/>
    </source>
</evidence>
<gene>
    <name evidence="2" type="ORF">CCUS01_08761</name>
</gene>
<organism evidence="2 3">
    <name type="scientific">Colletotrichum cuscutae</name>
    <dbReference type="NCBI Taxonomy" id="1209917"/>
    <lineage>
        <taxon>Eukaryota</taxon>
        <taxon>Fungi</taxon>
        <taxon>Dikarya</taxon>
        <taxon>Ascomycota</taxon>
        <taxon>Pezizomycotina</taxon>
        <taxon>Sordariomycetes</taxon>
        <taxon>Hypocreomycetidae</taxon>
        <taxon>Glomerellales</taxon>
        <taxon>Glomerellaceae</taxon>
        <taxon>Colletotrichum</taxon>
        <taxon>Colletotrichum acutatum species complex</taxon>
    </lineage>
</organism>
<reference evidence="2" key="1">
    <citation type="submission" date="2016-11" db="EMBL/GenBank/DDBJ databases">
        <title>The genome sequence of Colletotrichum cuscutae.</title>
        <authorList>
            <person name="Baroncelli R."/>
        </authorList>
    </citation>
    <scope>NUCLEOTIDE SEQUENCE</scope>
    <source>
        <strain evidence="2">IMI 304802</strain>
    </source>
</reference>
<evidence type="ECO:0000256" key="1">
    <source>
        <dbReference type="SAM" id="MobiDB-lite"/>
    </source>
</evidence>
<dbReference type="EMBL" id="MPDP01000272">
    <property type="protein sequence ID" value="KAK1460656.1"/>
    <property type="molecule type" value="Genomic_DNA"/>
</dbReference>
<dbReference type="Proteomes" id="UP001239213">
    <property type="component" value="Unassembled WGS sequence"/>
</dbReference>
<proteinExistence type="predicted"/>
<keyword evidence="3" id="KW-1185">Reference proteome</keyword>